<dbReference type="EMBL" id="JADQDM010000009">
    <property type="protein sequence ID" value="MBF9222692.1"/>
    <property type="molecule type" value="Genomic_DNA"/>
</dbReference>
<evidence type="ECO:0000259" key="10">
    <source>
        <dbReference type="PROSITE" id="PS50093"/>
    </source>
</evidence>
<keyword evidence="5" id="KW-0378">Hydrolase</keyword>
<keyword evidence="7" id="KW-0482">Metalloprotease</keyword>
<dbReference type="PANTHER" id="PTHR47466:SF1">
    <property type="entry name" value="METALLOPROTEASE MEP1 (AFU_ORTHOLOGUE AFUA_1G07730)-RELATED"/>
    <property type="match status" value="1"/>
</dbReference>
<feature type="chain" id="PRO_5045210177" evidence="9">
    <location>
        <begin position="30"/>
        <end position="745"/>
    </location>
</feature>
<evidence type="ECO:0000256" key="7">
    <source>
        <dbReference type="ARBA" id="ARBA00023049"/>
    </source>
</evidence>
<evidence type="ECO:0000256" key="2">
    <source>
        <dbReference type="ARBA" id="ARBA00022670"/>
    </source>
</evidence>
<keyword evidence="6" id="KW-0862">Zinc</keyword>
<dbReference type="Proteomes" id="UP000618931">
    <property type="component" value="Unassembled WGS sequence"/>
</dbReference>
<gene>
    <name evidence="11" type="ORF">I2H31_16430</name>
</gene>
<evidence type="ECO:0000256" key="3">
    <source>
        <dbReference type="ARBA" id="ARBA00022723"/>
    </source>
</evidence>
<evidence type="ECO:0000256" key="1">
    <source>
        <dbReference type="ARBA" id="ARBA00008721"/>
    </source>
</evidence>
<keyword evidence="2" id="KW-0645">Protease</keyword>
<name>A0ABS0I7Z9_9BACT</name>
<dbReference type="InterPro" id="IPR026444">
    <property type="entry name" value="Secre_tail"/>
</dbReference>
<comment type="caution">
    <text evidence="11">The sequence shown here is derived from an EMBL/GenBank/DDBJ whole genome shotgun (WGS) entry which is preliminary data.</text>
</comment>
<reference evidence="11 12" key="1">
    <citation type="submission" date="2020-11" db="EMBL/GenBank/DDBJ databases">
        <authorList>
            <person name="Kim M.K."/>
        </authorList>
    </citation>
    <scope>NUCLEOTIDE SEQUENCE [LARGE SCALE GENOMIC DNA]</scope>
    <source>
        <strain evidence="11 12">BT662</strain>
    </source>
</reference>
<dbReference type="InterPro" id="IPR013783">
    <property type="entry name" value="Ig-like_fold"/>
</dbReference>
<protein>
    <submittedName>
        <fullName evidence="11">T9SS type A sorting domain-containing protein</fullName>
    </submittedName>
</protein>
<evidence type="ECO:0000256" key="8">
    <source>
        <dbReference type="ARBA" id="ARBA00023157"/>
    </source>
</evidence>
<feature type="signal peptide" evidence="9">
    <location>
        <begin position="1"/>
        <end position="29"/>
    </location>
</feature>
<organism evidence="11 12">
    <name type="scientific">Hymenobacter ruricola</name>
    <dbReference type="NCBI Taxonomy" id="2791023"/>
    <lineage>
        <taxon>Bacteria</taxon>
        <taxon>Pseudomonadati</taxon>
        <taxon>Bacteroidota</taxon>
        <taxon>Cytophagia</taxon>
        <taxon>Cytophagales</taxon>
        <taxon>Hymenobacteraceae</taxon>
        <taxon>Hymenobacter</taxon>
    </lineage>
</organism>
<dbReference type="InterPro" id="IPR008754">
    <property type="entry name" value="Peptidase_M43"/>
</dbReference>
<dbReference type="InterPro" id="IPR035986">
    <property type="entry name" value="PKD_dom_sf"/>
</dbReference>
<keyword evidence="8" id="KW-1015">Disulfide bond</keyword>
<dbReference type="Gene3D" id="2.60.40.10">
    <property type="entry name" value="Immunoglobulins"/>
    <property type="match status" value="1"/>
</dbReference>
<dbReference type="SUPFAM" id="SSF49299">
    <property type="entry name" value="PKD domain"/>
    <property type="match status" value="1"/>
</dbReference>
<evidence type="ECO:0000313" key="12">
    <source>
        <dbReference type="Proteomes" id="UP000618931"/>
    </source>
</evidence>
<evidence type="ECO:0000313" key="11">
    <source>
        <dbReference type="EMBL" id="MBF9222692.1"/>
    </source>
</evidence>
<dbReference type="Gene3D" id="3.40.390.10">
    <property type="entry name" value="Collagenase (Catalytic Domain)"/>
    <property type="match status" value="1"/>
</dbReference>
<comment type="similarity">
    <text evidence="1">Belongs to the peptidase M43B family.</text>
</comment>
<keyword evidence="4 9" id="KW-0732">Signal</keyword>
<dbReference type="InterPro" id="IPR024079">
    <property type="entry name" value="MetalloPept_cat_dom_sf"/>
</dbReference>
<dbReference type="PROSITE" id="PS50093">
    <property type="entry name" value="PKD"/>
    <property type="match status" value="1"/>
</dbReference>
<dbReference type="InterPro" id="IPR000601">
    <property type="entry name" value="PKD_dom"/>
</dbReference>
<accession>A0ABS0I7Z9</accession>
<evidence type="ECO:0000256" key="9">
    <source>
        <dbReference type="SAM" id="SignalP"/>
    </source>
</evidence>
<feature type="domain" description="PKD" evidence="10">
    <location>
        <begin position="385"/>
        <end position="445"/>
    </location>
</feature>
<dbReference type="PANTHER" id="PTHR47466">
    <property type="match status" value="1"/>
</dbReference>
<proteinExistence type="inferred from homology"/>
<keyword evidence="3" id="KW-0479">Metal-binding</keyword>
<dbReference type="Pfam" id="PF05572">
    <property type="entry name" value="Peptidase_M43"/>
    <property type="match status" value="1"/>
</dbReference>
<evidence type="ECO:0000256" key="5">
    <source>
        <dbReference type="ARBA" id="ARBA00022801"/>
    </source>
</evidence>
<sequence length="745" mass="77904">MRFFLLLLRFCGCWLLGAAALFGSADALAQTSTTSFSCGFDRLQQAAFARQPGSKAAYEQFLAQAARLAGQQRSSLGAAPDVTVPVVVHIMFSSTGGTSAGITDAQVADALRVVNLDFSKTNPDTAAVIPAFQARVANVGFRFRLAQLDPNGNCTTGITRTFSATATAQSGNDDLLKRQVRWDPARYLNIWVVEGINNSLTSLGGYAYLPCTGGTLDGIVILKSLFGTVGAAAGNGFAGRALTHEIGHYFGLSHTWGNTNTPGLPANCGLGDGIADTPTTIGTFTCNLAFTSCADPLTGAPILANVQNYMDYAPCICMFTLGQRAVMRAALALGCRQQLTSAANLAATGTADGYQPPAGGCPAAVAIGVDQRRVCANQSGGPRYFTGFGTSDALNAATATVQWAFPGGVPATSTSRVARVSYPTPGVYAVTLTITPAGGPPVTRTEPQWMQVSGPGTGLAGAVNESFENPAFPNNFGPADLRNWLVDTVNRAVANRWQRAGGGALVAADGTACLVVPNVLVQANQPYYSIITSPALDLSAFQGAGHSARLSFRTARASNPTLSGSGNDVLVVQYGPDCEVYSNVTGQSYTTGSLQVPGQTAQNGFVPTSVQQWTTITLPLDPQYIGPATWLRFQFQSTGGNPFYLDRVRIEDPAAPLATHNETLARPALEVYPNPATRELRLRYPAPGPAPTGLRLYDALGRQVRAFAAPVPDGPLSLQGLAAGVYVLRGELAGHPMSCRVAVAE</sequence>
<dbReference type="NCBIfam" id="TIGR04183">
    <property type="entry name" value="Por_Secre_tail"/>
    <property type="match status" value="1"/>
</dbReference>
<keyword evidence="12" id="KW-1185">Reference proteome</keyword>
<dbReference type="RefSeq" id="WP_196294141.1">
    <property type="nucleotide sequence ID" value="NZ_JADQDM010000009.1"/>
</dbReference>
<dbReference type="CDD" id="cd00146">
    <property type="entry name" value="PKD"/>
    <property type="match status" value="1"/>
</dbReference>
<dbReference type="SUPFAM" id="SSF55486">
    <property type="entry name" value="Metalloproteases ('zincins'), catalytic domain"/>
    <property type="match status" value="1"/>
</dbReference>
<evidence type="ECO:0000256" key="4">
    <source>
        <dbReference type="ARBA" id="ARBA00022729"/>
    </source>
</evidence>
<evidence type="ECO:0000256" key="6">
    <source>
        <dbReference type="ARBA" id="ARBA00022833"/>
    </source>
</evidence>